<protein>
    <submittedName>
        <fullName evidence="1">T. brucei spp.-specific protein</fullName>
    </submittedName>
</protein>
<reference evidence="2" key="1">
    <citation type="journal article" date="2010" name="PLoS Negl. Trop. Dis.">
        <title>The genome sequence of Trypanosoma brucei gambiense, causative agent of chronic human african trypanosomiasis.</title>
        <authorList>
            <person name="Jackson A.P."/>
            <person name="Sanders M."/>
            <person name="Berry A."/>
            <person name="McQuillan J."/>
            <person name="Aslett M.A."/>
            <person name="Quail M.A."/>
            <person name="Chukualim B."/>
            <person name="Capewell P."/>
            <person name="MacLeod A."/>
            <person name="Melville S.E."/>
            <person name="Gibson W."/>
            <person name="Barry J.D."/>
            <person name="Berriman M."/>
            <person name="Hertz-Fowler C."/>
        </authorList>
    </citation>
    <scope>NUCLEOTIDE SEQUENCE [LARGE SCALE GENOMIC DNA]</scope>
    <source>
        <strain evidence="2">MHOM/CI/86/DAL972</strain>
    </source>
</reference>
<dbReference type="GeneID" id="23859873"/>
<proteinExistence type="predicted"/>
<evidence type="ECO:0000313" key="1">
    <source>
        <dbReference type="EMBL" id="CBH10338.1"/>
    </source>
</evidence>
<evidence type="ECO:0000313" key="2">
    <source>
        <dbReference type="Proteomes" id="UP000002316"/>
    </source>
</evidence>
<dbReference type="AlphaFoldDB" id="C9ZLR3"/>
<dbReference type="VEuPathDB" id="TriTrypDB:Tbg972.4.430"/>
<dbReference type="EMBL" id="FN554967">
    <property type="protein sequence ID" value="CBH10338.1"/>
    <property type="molecule type" value="Genomic_DNA"/>
</dbReference>
<name>C9ZLR3_TRYB9</name>
<dbReference type="Proteomes" id="UP000002316">
    <property type="component" value="Chromosome 4"/>
</dbReference>
<dbReference type="RefSeq" id="XP_011772628.1">
    <property type="nucleotide sequence ID" value="XM_011774326.1"/>
</dbReference>
<organism evidence="1 2">
    <name type="scientific">Trypanosoma brucei gambiense (strain MHOM/CI/86/DAL972)</name>
    <dbReference type="NCBI Taxonomy" id="679716"/>
    <lineage>
        <taxon>Eukaryota</taxon>
        <taxon>Discoba</taxon>
        <taxon>Euglenozoa</taxon>
        <taxon>Kinetoplastea</taxon>
        <taxon>Metakinetoplastina</taxon>
        <taxon>Trypanosomatida</taxon>
        <taxon>Trypanosomatidae</taxon>
        <taxon>Trypanosoma</taxon>
    </lineage>
</organism>
<gene>
    <name evidence="1" type="ORF">TbgDal_IV430</name>
</gene>
<accession>C9ZLR3</accession>
<sequence length="137" mass="15434">MAATASVSRGGMRKGGKLAVPSFISSFLQKFWSCRGWYRRVPIFFISSQIRHSASPAAVIKGVDNGNKGRKNQVPLFPTRYANFALRELGSETIALRLTKIFYFHVCTRCTVTLLFHTFEVWRRLSASISLILWSGS</sequence>
<dbReference type="KEGG" id="tbg:TbgDal_IV430"/>